<proteinExistence type="predicted"/>
<gene>
    <name evidence="1" type="ORF">SPELUC_LOCUS8879</name>
</gene>
<evidence type="ECO:0000313" key="2">
    <source>
        <dbReference type="Proteomes" id="UP000789366"/>
    </source>
</evidence>
<comment type="caution">
    <text evidence="1">The sequence shown here is derived from an EMBL/GenBank/DDBJ whole genome shotgun (WGS) entry which is preliminary data.</text>
</comment>
<sequence length="96" mass="11295">MYGRAQDVMQKAIDIAIATSSYDELMGICHRFIMDKKEKQESDTMMDDIEYNIRNPHLQTSEIIERHETQEKDTRKTCKICGNKRHNRATCKLDDN</sequence>
<evidence type="ECO:0000313" key="1">
    <source>
        <dbReference type="EMBL" id="CAG8649995.1"/>
    </source>
</evidence>
<dbReference type="EMBL" id="CAJVPW010013960">
    <property type="protein sequence ID" value="CAG8649995.1"/>
    <property type="molecule type" value="Genomic_DNA"/>
</dbReference>
<dbReference type="Proteomes" id="UP000789366">
    <property type="component" value="Unassembled WGS sequence"/>
</dbReference>
<reference evidence="1" key="1">
    <citation type="submission" date="2021-06" db="EMBL/GenBank/DDBJ databases">
        <authorList>
            <person name="Kallberg Y."/>
            <person name="Tangrot J."/>
            <person name="Rosling A."/>
        </authorList>
    </citation>
    <scope>NUCLEOTIDE SEQUENCE</scope>
    <source>
        <strain evidence="1">28 12/20/2015</strain>
    </source>
</reference>
<protein>
    <submittedName>
        <fullName evidence="1">11265_t:CDS:1</fullName>
    </submittedName>
</protein>
<accession>A0ACA9NGI3</accession>
<keyword evidence="2" id="KW-1185">Reference proteome</keyword>
<name>A0ACA9NGI3_9GLOM</name>
<organism evidence="1 2">
    <name type="scientific">Cetraspora pellucida</name>
    <dbReference type="NCBI Taxonomy" id="1433469"/>
    <lineage>
        <taxon>Eukaryota</taxon>
        <taxon>Fungi</taxon>
        <taxon>Fungi incertae sedis</taxon>
        <taxon>Mucoromycota</taxon>
        <taxon>Glomeromycotina</taxon>
        <taxon>Glomeromycetes</taxon>
        <taxon>Diversisporales</taxon>
        <taxon>Gigasporaceae</taxon>
        <taxon>Cetraspora</taxon>
    </lineage>
</organism>